<dbReference type="Gene3D" id="1.10.3120.10">
    <property type="entry name" value="Trigger factor, C-terminal domain"/>
    <property type="match status" value="1"/>
</dbReference>
<dbReference type="InterPro" id="IPR008881">
    <property type="entry name" value="Trigger_fac_ribosome-bd_bac"/>
</dbReference>
<dbReference type="GO" id="GO:0051301">
    <property type="term" value="P:cell division"/>
    <property type="evidence" value="ECO:0007669"/>
    <property type="project" value="UniProtKB-KW"/>
</dbReference>
<keyword evidence="6 11" id="KW-0697">Rotamase</keyword>
<dbReference type="PIRSF" id="PIRSF003095">
    <property type="entry name" value="Trigger_factor"/>
    <property type="match status" value="1"/>
</dbReference>
<dbReference type="InterPro" id="IPR046357">
    <property type="entry name" value="PPIase_dom_sf"/>
</dbReference>
<dbReference type="NCBIfam" id="TIGR00115">
    <property type="entry name" value="tig"/>
    <property type="match status" value="1"/>
</dbReference>
<dbReference type="Pfam" id="PF00254">
    <property type="entry name" value="FKBP_C"/>
    <property type="match status" value="1"/>
</dbReference>
<evidence type="ECO:0000256" key="13">
    <source>
        <dbReference type="RuleBase" id="RU003914"/>
    </source>
</evidence>
<dbReference type="InterPro" id="IPR001179">
    <property type="entry name" value="PPIase_FKBP_dom"/>
</dbReference>
<evidence type="ECO:0000256" key="5">
    <source>
        <dbReference type="ARBA" id="ARBA00022618"/>
    </source>
</evidence>
<gene>
    <name evidence="11 15" type="primary">tig</name>
    <name evidence="15" type="ORF">SG34_019510</name>
</gene>
<evidence type="ECO:0000256" key="7">
    <source>
        <dbReference type="ARBA" id="ARBA00023186"/>
    </source>
</evidence>
<evidence type="ECO:0000256" key="2">
    <source>
        <dbReference type="ARBA" id="ARBA00005464"/>
    </source>
</evidence>
<dbReference type="GO" id="GO:0051083">
    <property type="term" value="P:'de novo' cotranslational protein folding"/>
    <property type="evidence" value="ECO:0007669"/>
    <property type="project" value="TreeGrafter"/>
</dbReference>
<evidence type="ECO:0000256" key="9">
    <source>
        <dbReference type="ARBA" id="ARBA00023306"/>
    </source>
</evidence>
<dbReference type="Pfam" id="PF05697">
    <property type="entry name" value="Trigger_N"/>
    <property type="match status" value="1"/>
</dbReference>
<comment type="similarity">
    <text evidence="2 11 13">Belongs to the FKBP-type PPIase family. Tig subfamily.</text>
</comment>
<comment type="catalytic activity">
    <reaction evidence="1 11 12">
        <text>[protein]-peptidylproline (omega=180) = [protein]-peptidylproline (omega=0)</text>
        <dbReference type="Rhea" id="RHEA:16237"/>
        <dbReference type="Rhea" id="RHEA-COMP:10747"/>
        <dbReference type="Rhea" id="RHEA-COMP:10748"/>
        <dbReference type="ChEBI" id="CHEBI:83833"/>
        <dbReference type="ChEBI" id="CHEBI:83834"/>
        <dbReference type="EC" id="5.2.1.8"/>
    </reaction>
</comment>
<dbReference type="GO" id="GO:0043022">
    <property type="term" value="F:ribosome binding"/>
    <property type="evidence" value="ECO:0007669"/>
    <property type="project" value="TreeGrafter"/>
</dbReference>
<protein>
    <recommendedName>
        <fullName evidence="4 11">Trigger factor</fullName>
        <shortName evidence="11">TF</shortName>
        <ecNumber evidence="3 11">5.2.1.8</ecNumber>
    </recommendedName>
    <alternativeName>
        <fullName evidence="10 11">PPIase</fullName>
    </alternativeName>
</protein>
<dbReference type="Pfam" id="PF05698">
    <property type="entry name" value="Trigger_C"/>
    <property type="match status" value="1"/>
</dbReference>
<keyword evidence="8 11" id="KW-0413">Isomerase</keyword>
<dbReference type="PANTHER" id="PTHR30560">
    <property type="entry name" value="TRIGGER FACTOR CHAPERONE AND PEPTIDYL-PROLYL CIS/TRANS ISOMERASE"/>
    <property type="match status" value="1"/>
</dbReference>
<dbReference type="InterPro" id="IPR008880">
    <property type="entry name" value="Trigger_fac_C"/>
</dbReference>
<evidence type="ECO:0000256" key="3">
    <source>
        <dbReference type="ARBA" id="ARBA00013194"/>
    </source>
</evidence>
<comment type="subcellular location">
    <subcellularLocation>
        <location evidence="11">Cytoplasm</location>
    </subcellularLocation>
    <text evidence="11">About half TF is bound to the ribosome near the polypeptide exit tunnel while the other half is free in the cytoplasm.</text>
</comment>
<keyword evidence="7 11" id="KW-0143">Chaperone</keyword>
<dbReference type="InterPro" id="IPR005215">
    <property type="entry name" value="Trig_fac"/>
</dbReference>
<accession>A0AAE9Z1M3</accession>
<dbReference type="InterPro" id="IPR036611">
    <property type="entry name" value="Trigger_fac_ribosome-bd_sf"/>
</dbReference>
<evidence type="ECO:0000256" key="8">
    <source>
        <dbReference type="ARBA" id="ARBA00023235"/>
    </source>
</evidence>
<evidence type="ECO:0000313" key="16">
    <source>
        <dbReference type="Proteomes" id="UP000032352"/>
    </source>
</evidence>
<dbReference type="Proteomes" id="UP000032352">
    <property type="component" value="Chromosome"/>
</dbReference>
<evidence type="ECO:0000313" key="15">
    <source>
        <dbReference type="EMBL" id="WDE03563.1"/>
    </source>
</evidence>
<feature type="domain" description="PPIase FKBP-type" evidence="14">
    <location>
        <begin position="161"/>
        <end position="264"/>
    </location>
</feature>
<evidence type="ECO:0000256" key="11">
    <source>
        <dbReference type="HAMAP-Rule" id="MF_00303"/>
    </source>
</evidence>
<evidence type="ECO:0000256" key="6">
    <source>
        <dbReference type="ARBA" id="ARBA00023110"/>
    </source>
</evidence>
<dbReference type="GO" id="GO:0005737">
    <property type="term" value="C:cytoplasm"/>
    <property type="evidence" value="ECO:0007669"/>
    <property type="project" value="UniProtKB-SubCell"/>
</dbReference>
<dbReference type="KEGG" id="tvd:SG34_019510"/>
<dbReference type="EMBL" id="CP059733">
    <property type="protein sequence ID" value="WDE03563.1"/>
    <property type="molecule type" value="Genomic_DNA"/>
</dbReference>
<dbReference type="SUPFAM" id="SSF102735">
    <property type="entry name" value="Trigger factor ribosome-binding domain"/>
    <property type="match status" value="1"/>
</dbReference>
<evidence type="ECO:0000256" key="4">
    <source>
        <dbReference type="ARBA" id="ARBA00016902"/>
    </source>
</evidence>
<dbReference type="HAMAP" id="MF_00303">
    <property type="entry name" value="Trigger_factor_Tig"/>
    <property type="match status" value="1"/>
</dbReference>
<dbReference type="InterPro" id="IPR027304">
    <property type="entry name" value="Trigger_fact/SurA_dom_sf"/>
</dbReference>
<keyword evidence="11" id="KW-0963">Cytoplasm</keyword>
<proteinExistence type="inferred from homology"/>
<dbReference type="InterPro" id="IPR037041">
    <property type="entry name" value="Trigger_fac_C_sf"/>
</dbReference>
<sequence length="435" mass="48974">MQVSVETTQGLERRLTISVPAETVDVEVKNRLRHLGKTQRINGFRPGKVPVSVIQKRYGKSVRQEVAGELMQRNFVEAIVAEKINPAGRPQFVAKSNEDGKPLEFEATFEVYPEVELQGLDKIAVERPVVEVTDKDLDEMFVTLQNQHKTWKENKRKTKNGDKLTIDFNGRVDGEEFEGGKAEGFELELGSGRMIPGFEKEIVGMKVGEEKTIKVTFPEDYHAENLKGKDAEFDIVVHKTEGPVLPEVNEDFAKLFGVEEGGVEALREEVSKNMQRELTQAVKAKVKEQVIEGLLEANELELPSALIAQEIDVLRQQAMQRFAGQMDPKNLPQLPDDMFEEQAKRRVKVGLLLGEVIKVNELKVDEAKVKELIESAASAYEDPQEVIDYYTSNKELNQQMQNVALEEQAVDLLLEKAAVKDVEGSFKDIMNPQAK</sequence>
<dbReference type="PANTHER" id="PTHR30560:SF3">
    <property type="entry name" value="TRIGGER FACTOR-LIKE PROTEIN TIG, CHLOROPLASTIC"/>
    <property type="match status" value="1"/>
</dbReference>
<dbReference type="SUPFAM" id="SSF54534">
    <property type="entry name" value="FKBP-like"/>
    <property type="match status" value="1"/>
</dbReference>
<dbReference type="FunFam" id="3.10.50.40:FF:000001">
    <property type="entry name" value="Trigger factor"/>
    <property type="match status" value="1"/>
</dbReference>
<evidence type="ECO:0000256" key="12">
    <source>
        <dbReference type="PROSITE-ProRule" id="PRU00277"/>
    </source>
</evidence>
<keyword evidence="16" id="KW-1185">Reference proteome</keyword>
<name>A0AAE9Z1M3_9GAMM</name>
<dbReference type="RefSeq" id="WP_044842848.1">
    <property type="nucleotide sequence ID" value="NZ_CP059733.1"/>
</dbReference>
<dbReference type="PROSITE" id="PS50059">
    <property type="entry name" value="FKBP_PPIASE"/>
    <property type="match status" value="1"/>
</dbReference>
<comment type="function">
    <text evidence="11">Involved in protein export. Acts as a chaperone by maintaining the newly synthesized protein in an open conformation. Functions as a peptidyl-prolyl cis-trans isomerase.</text>
</comment>
<reference evidence="15 16" key="2">
    <citation type="journal article" date="2022" name="Mar. Drugs">
        <title>Bioassay-Guided Fractionation Leads to the Detection of Cholic Acid Generated by the Rare Thalassomonas sp.</title>
        <authorList>
            <person name="Pheiffer F."/>
            <person name="Schneider Y.K."/>
            <person name="Hansen E.H."/>
            <person name="Andersen J.H."/>
            <person name="Isaksson J."/>
            <person name="Busche T."/>
            <person name="R C."/>
            <person name="Kalinowski J."/>
            <person name="Zyl L.V."/>
            <person name="Trindade M."/>
        </authorList>
    </citation>
    <scope>NUCLEOTIDE SEQUENCE [LARGE SCALE GENOMIC DNA]</scope>
    <source>
        <strain evidence="15 16">XOM25</strain>
    </source>
</reference>
<comment type="domain">
    <text evidence="11">Consists of 3 domains; the N-terminus binds the ribosome, the middle domain has PPIase activity, while the C-terminus has intrinsic chaperone activity on its own.</text>
</comment>
<dbReference type="AlphaFoldDB" id="A0AAE9Z1M3"/>
<reference evidence="15 16" key="1">
    <citation type="journal article" date="2015" name="Genome Announc.">
        <title>Draft Genome Sequences of Marine Isolates of Thalassomonas viridans and Thalassomonas actiniarum.</title>
        <authorList>
            <person name="Olonade I."/>
            <person name="van Zyl L.J."/>
            <person name="Trindade M."/>
        </authorList>
    </citation>
    <scope>NUCLEOTIDE SEQUENCE [LARGE SCALE GENOMIC DNA]</scope>
    <source>
        <strain evidence="15 16">XOM25</strain>
    </source>
</reference>
<dbReference type="Gene3D" id="3.30.70.1050">
    <property type="entry name" value="Trigger factor ribosome-binding domain"/>
    <property type="match status" value="1"/>
</dbReference>
<evidence type="ECO:0000256" key="10">
    <source>
        <dbReference type="ARBA" id="ARBA00029986"/>
    </source>
</evidence>
<dbReference type="GO" id="GO:0044183">
    <property type="term" value="F:protein folding chaperone"/>
    <property type="evidence" value="ECO:0007669"/>
    <property type="project" value="TreeGrafter"/>
</dbReference>
<organism evidence="15 16">
    <name type="scientific">Thalassomonas viridans</name>
    <dbReference type="NCBI Taxonomy" id="137584"/>
    <lineage>
        <taxon>Bacteria</taxon>
        <taxon>Pseudomonadati</taxon>
        <taxon>Pseudomonadota</taxon>
        <taxon>Gammaproteobacteria</taxon>
        <taxon>Alteromonadales</taxon>
        <taxon>Colwelliaceae</taxon>
        <taxon>Thalassomonas</taxon>
    </lineage>
</organism>
<dbReference type="Gene3D" id="3.10.50.40">
    <property type="match status" value="1"/>
</dbReference>
<keyword evidence="5 11" id="KW-0132">Cell division</keyword>
<dbReference type="GO" id="GO:0003755">
    <property type="term" value="F:peptidyl-prolyl cis-trans isomerase activity"/>
    <property type="evidence" value="ECO:0007669"/>
    <property type="project" value="UniProtKB-UniRule"/>
</dbReference>
<dbReference type="EC" id="5.2.1.8" evidence="3 11"/>
<evidence type="ECO:0000256" key="1">
    <source>
        <dbReference type="ARBA" id="ARBA00000971"/>
    </source>
</evidence>
<dbReference type="GO" id="GO:0015031">
    <property type="term" value="P:protein transport"/>
    <property type="evidence" value="ECO:0007669"/>
    <property type="project" value="UniProtKB-UniRule"/>
</dbReference>
<dbReference type="SUPFAM" id="SSF109998">
    <property type="entry name" value="Triger factor/SurA peptide-binding domain-like"/>
    <property type="match status" value="1"/>
</dbReference>
<dbReference type="GO" id="GO:0043335">
    <property type="term" value="P:protein unfolding"/>
    <property type="evidence" value="ECO:0007669"/>
    <property type="project" value="TreeGrafter"/>
</dbReference>
<evidence type="ECO:0000259" key="14">
    <source>
        <dbReference type="PROSITE" id="PS50059"/>
    </source>
</evidence>
<keyword evidence="9 11" id="KW-0131">Cell cycle</keyword>